<reference evidence="2" key="1">
    <citation type="submission" date="2021-09" db="EMBL/GenBank/DDBJ databases">
        <authorList>
            <person name="Martin H S."/>
        </authorList>
    </citation>
    <scope>NUCLEOTIDE SEQUENCE</scope>
</reference>
<keyword evidence="3" id="KW-1185">Reference proteome</keyword>
<gene>
    <name evidence="2" type="ORF">DCHRY22_LOCUS13105</name>
</gene>
<evidence type="ECO:0000313" key="3">
    <source>
        <dbReference type="Proteomes" id="UP000789524"/>
    </source>
</evidence>
<dbReference type="Proteomes" id="UP000789524">
    <property type="component" value="Unassembled WGS sequence"/>
</dbReference>
<evidence type="ECO:0000256" key="1">
    <source>
        <dbReference type="SAM" id="MobiDB-lite"/>
    </source>
</evidence>
<dbReference type="AlphaFoldDB" id="A0A8J2W8X5"/>
<comment type="caution">
    <text evidence="2">The sequence shown here is derived from an EMBL/GenBank/DDBJ whole genome shotgun (WGS) entry which is preliminary data.</text>
</comment>
<proteinExistence type="predicted"/>
<name>A0A8J2W8X5_9NEOP</name>
<feature type="region of interest" description="Disordered" evidence="1">
    <location>
        <begin position="116"/>
        <end position="151"/>
    </location>
</feature>
<accession>A0A8J2W8X5</accession>
<protein>
    <submittedName>
        <fullName evidence="2">(African queen) hypothetical protein</fullName>
    </submittedName>
</protein>
<feature type="compositionally biased region" description="Gly residues" evidence="1">
    <location>
        <begin position="125"/>
        <end position="145"/>
    </location>
</feature>
<organism evidence="2 3">
    <name type="scientific">Danaus chrysippus</name>
    <name type="common">African queen</name>
    <dbReference type="NCBI Taxonomy" id="151541"/>
    <lineage>
        <taxon>Eukaryota</taxon>
        <taxon>Metazoa</taxon>
        <taxon>Ecdysozoa</taxon>
        <taxon>Arthropoda</taxon>
        <taxon>Hexapoda</taxon>
        <taxon>Insecta</taxon>
        <taxon>Pterygota</taxon>
        <taxon>Neoptera</taxon>
        <taxon>Endopterygota</taxon>
        <taxon>Lepidoptera</taxon>
        <taxon>Glossata</taxon>
        <taxon>Ditrysia</taxon>
        <taxon>Papilionoidea</taxon>
        <taxon>Nymphalidae</taxon>
        <taxon>Danainae</taxon>
        <taxon>Danaini</taxon>
        <taxon>Danaina</taxon>
        <taxon>Danaus</taxon>
        <taxon>Anosia</taxon>
    </lineage>
</organism>
<dbReference type="EMBL" id="CAKASE010000078">
    <property type="protein sequence ID" value="CAG9579128.1"/>
    <property type="molecule type" value="Genomic_DNA"/>
</dbReference>
<evidence type="ECO:0000313" key="2">
    <source>
        <dbReference type="EMBL" id="CAG9579128.1"/>
    </source>
</evidence>
<sequence length="151" mass="15970">MGITHSGDNPSATLFFVDPDVFLLSEGHATRTVDVFFGVCCKNFKVILIGNPNSAHLVLCEHARLRARGVSRVTGCVHYYTNFLFSIITTTDRTNTSSDVTRPRCGLKQGRLGGSLGCGEEEEGGTGLEYGGSEGGEGRGAGGGKRGVRSL</sequence>